<dbReference type="GO" id="GO:0005829">
    <property type="term" value="C:cytosol"/>
    <property type="evidence" value="ECO:0007669"/>
    <property type="project" value="TreeGrafter"/>
</dbReference>
<comment type="similarity">
    <text evidence="5 6">Belongs to the PurK/PurT family.</text>
</comment>
<reference evidence="8 9" key="1">
    <citation type="submission" date="2017-06" db="EMBL/GenBank/DDBJ databases">
        <title>the draft geome sequence of Illustriluteabacillus marina B3227.</title>
        <authorList>
            <person name="He R.-H."/>
            <person name="Du Z.-J."/>
        </authorList>
    </citation>
    <scope>NUCLEOTIDE SEQUENCE [LARGE SCALE GENOMIC DNA]</scope>
    <source>
        <strain evidence="8 9">B3227</strain>
    </source>
</reference>
<dbReference type="RefSeq" id="WP_101332776.1">
    <property type="nucleotide sequence ID" value="NZ_PJNH01000005.1"/>
</dbReference>
<dbReference type="InterPro" id="IPR011761">
    <property type="entry name" value="ATP-grasp"/>
</dbReference>
<evidence type="ECO:0000256" key="4">
    <source>
        <dbReference type="ARBA" id="ARBA00022840"/>
    </source>
</evidence>
<name>A0A2I0QQG8_9BACI</name>
<keyword evidence="1 5" id="KW-0436">Ligase</keyword>
<dbReference type="SUPFAM" id="SSF56059">
    <property type="entry name" value="Glutathione synthetase ATP-binding domain-like"/>
    <property type="match status" value="1"/>
</dbReference>
<comment type="function">
    <text evidence="6">Catalyzes the ATP-dependent conversion of 5-aminoimidazole ribonucleotide (AIR) and HCO(3)- to N5-carboxyaminoimidazole ribonucleotide (N5-CAIR).</text>
</comment>
<keyword evidence="4 5" id="KW-0067">ATP-binding</keyword>
<dbReference type="InterPro" id="IPR016185">
    <property type="entry name" value="PreATP-grasp_dom_sf"/>
</dbReference>
<dbReference type="PROSITE" id="PS50975">
    <property type="entry name" value="ATP_GRASP"/>
    <property type="match status" value="1"/>
</dbReference>
<dbReference type="NCBIfam" id="NF004675">
    <property type="entry name" value="PRK06019.1-1"/>
    <property type="match status" value="1"/>
</dbReference>
<dbReference type="Pfam" id="PF17769">
    <property type="entry name" value="PurK_C"/>
    <property type="match status" value="1"/>
</dbReference>
<dbReference type="EC" id="6.3.4.18" evidence="5 6"/>
<keyword evidence="3 5" id="KW-0658">Purine biosynthesis</keyword>
<evidence type="ECO:0000256" key="2">
    <source>
        <dbReference type="ARBA" id="ARBA00022741"/>
    </source>
</evidence>
<dbReference type="Gene3D" id="3.40.50.20">
    <property type="match status" value="1"/>
</dbReference>
<dbReference type="NCBIfam" id="NF004679">
    <property type="entry name" value="PRK06019.1-5"/>
    <property type="match status" value="1"/>
</dbReference>
<evidence type="ECO:0000256" key="6">
    <source>
        <dbReference type="RuleBase" id="RU361200"/>
    </source>
</evidence>
<dbReference type="UniPathway" id="UPA00074">
    <property type="reaction ID" value="UER00942"/>
</dbReference>
<evidence type="ECO:0000259" key="7">
    <source>
        <dbReference type="PROSITE" id="PS50975"/>
    </source>
</evidence>
<keyword evidence="2 5" id="KW-0547">Nucleotide-binding</keyword>
<organism evidence="8 9">
    <name type="scientific">Halalkalibacillus sediminis</name>
    <dbReference type="NCBI Taxonomy" id="2018042"/>
    <lineage>
        <taxon>Bacteria</taxon>
        <taxon>Bacillati</taxon>
        <taxon>Bacillota</taxon>
        <taxon>Bacilli</taxon>
        <taxon>Bacillales</taxon>
        <taxon>Bacillaceae</taxon>
        <taxon>Halalkalibacillus</taxon>
    </lineage>
</organism>
<dbReference type="FunFam" id="3.30.1490.20:FF:000015">
    <property type="entry name" value="N5-carboxyaminoimidazole ribonucleotide synthase"/>
    <property type="match status" value="1"/>
</dbReference>
<comment type="catalytic activity">
    <reaction evidence="5 6">
        <text>5-amino-1-(5-phospho-beta-D-ribosyl)imidazole + hydrogencarbonate + ATP = 5-carboxyamino-1-(5-phospho-D-ribosyl)imidazole + ADP + phosphate + 2 H(+)</text>
        <dbReference type="Rhea" id="RHEA:19317"/>
        <dbReference type="ChEBI" id="CHEBI:15378"/>
        <dbReference type="ChEBI" id="CHEBI:17544"/>
        <dbReference type="ChEBI" id="CHEBI:30616"/>
        <dbReference type="ChEBI" id="CHEBI:43474"/>
        <dbReference type="ChEBI" id="CHEBI:58730"/>
        <dbReference type="ChEBI" id="CHEBI:137981"/>
        <dbReference type="ChEBI" id="CHEBI:456216"/>
        <dbReference type="EC" id="6.3.4.18"/>
    </reaction>
</comment>
<dbReference type="Pfam" id="PF22660">
    <property type="entry name" value="RS_preATP-grasp-like"/>
    <property type="match status" value="1"/>
</dbReference>
<dbReference type="SUPFAM" id="SSF51246">
    <property type="entry name" value="Rudiment single hybrid motif"/>
    <property type="match status" value="1"/>
</dbReference>
<gene>
    <name evidence="5 6" type="primary">purK</name>
    <name evidence="8" type="ORF">CEY16_14480</name>
</gene>
<dbReference type="InterPro" id="IPR013815">
    <property type="entry name" value="ATP_grasp_subdomain_1"/>
</dbReference>
<dbReference type="InterPro" id="IPR040686">
    <property type="entry name" value="PurK_C"/>
</dbReference>
<dbReference type="EMBL" id="PJNH01000005">
    <property type="protein sequence ID" value="PKR76562.1"/>
    <property type="molecule type" value="Genomic_DNA"/>
</dbReference>
<comment type="function">
    <text evidence="5">Catalyzes the ATP-dependent conversion of 5-aminoimidazole ribonucleotide (AIR) and HCO(3)(-) to N5-carboxyaminoimidazole ribonucleotide (N5-CAIR).</text>
</comment>
<dbReference type="PANTHER" id="PTHR11609:SF5">
    <property type="entry name" value="PHOSPHORIBOSYLAMINOIMIDAZOLE CARBOXYLASE"/>
    <property type="match status" value="1"/>
</dbReference>
<dbReference type="NCBIfam" id="NF004676">
    <property type="entry name" value="PRK06019.1-2"/>
    <property type="match status" value="1"/>
</dbReference>
<dbReference type="Gene3D" id="3.30.470.20">
    <property type="entry name" value="ATP-grasp fold, B domain"/>
    <property type="match status" value="1"/>
</dbReference>
<feature type="domain" description="ATP-grasp" evidence="7">
    <location>
        <begin position="111"/>
        <end position="297"/>
    </location>
</feature>
<feature type="binding site" evidence="5">
    <location>
        <position position="147"/>
    </location>
    <ligand>
        <name>ATP</name>
        <dbReference type="ChEBI" id="CHEBI:30616"/>
    </ligand>
</feature>
<dbReference type="OrthoDB" id="9804625at2"/>
<feature type="binding site" evidence="5">
    <location>
        <begin position="182"/>
        <end position="185"/>
    </location>
    <ligand>
        <name>ATP</name>
        <dbReference type="ChEBI" id="CHEBI:30616"/>
    </ligand>
</feature>
<dbReference type="AlphaFoldDB" id="A0A2I0QQG8"/>
<dbReference type="SUPFAM" id="SSF52440">
    <property type="entry name" value="PreATP-grasp domain"/>
    <property type="match status" value="1"/>
</dbReference>
<dbReference type="GO" id="GO:0004638">
    <property type="term" value="F:phosphoribosylaminoimidazole carboxylase activity"/>
    <property type="evidence" value="ECO:0007669"/>
    <property type="project" value="InterPro"/>
</dbReference>
<dbReference type="HAMAP" id="MF_01928">
    <property type="entry name" value="PurK"/>
    <property type="match status" value="1"/>
</dbReference>
<sequence length="376" mass="41786">MVEPLQPGSTIGIIGGGQLGRMMGIAAKQMGFRIAVLDPTPNSPTAQIADIEIIGKYKDQEAAEQLLEASDVITYEFENIDYEVCQMLENKGHVPQGSELIRITQDRAFEKRAIERSGAQVVSYELVYSLNELKQSTQSIGFPCVLKTRRGGYDGKGQIIIREEADLLEATEILDQGPCILEQFLSFDKELSVIVTRSVNGEVTTFPVAENIHQVHILLQSIVPARVVPVLQEKALELAQQLAESMKMVGTLGVEMFMTEAGELYINEVAPRPHNSGHYTLDGCSTSQFEQHIRAITGWKLASTDNREAVVMMNVLGEHLEETISQIPEVQNAKLHLYGKDGVKPKRKMGHVNFLGKSTKELLNQINELTIWRQKS</sequence>
<evidence type="ECO:0000313" key="8">
    <source>
        <dbReference type="EMBL" id="PKR76562.1"/>
    </source>
</evidence>
<dbReference type="GO" id="GO:0005524">
    <property type="term" value="F:ATP binding"/>
    <property type="evidence" value="ECO:0007669"/>
    <property type="project" value="UniProtKB-UniRule"/>
</dbReference>
<dbReference type="InterPro" id="IPR005875">
    <property type="entry name" value="PurK"/>
</dbReference>
<evidence type="ECO:0000256" key="1">
    <source>
        <dbReference type="ARBA" id="ARBA00022598"/>
    </source>
</evidence>
<proteinExistence type="inferred from homology"/>
<accession>A0A2I0QQG8</accession>
<dbReference type="FunFam" id="3.40.50.20:FF:000016">
    <property type="entry name" value="N5-carboxyaminoimidazole ribonucleotide synthase"/>
    <property type="match status" value="1"/>
</dbReference>
<keyword evidence="9" id="KW-1185">Reference proteome</keyword>
<dbReference type="Gene3D" id="3.30.1490.20">
    <property type="entry name" value="ATP-grasp fold, A domain"/>
    <property type="match status" value="1"/>
</dbReference>
<dbReference type="NCBIfam" id="TIGR01161">
    <property type="entry name" value="purK"/>
    <property type="match status" value="1"/>
</dbReference>
<comment type="caution">
    <text evidence="8">The sequence shown here is derived from an EMBL/GenBank/DDBJ whole genome shotgun (WGS) entry which is preliminary data.</text>
</comment>
<dbReference type="FunFam" id="3.30.470.20:FF:000029">
    <property type="entry name" value="N5-carboxyaminoimidazole ribonucleotide synthase"/>
    <property type="match status" value="1"/>
</dbReference>
<evidence type="ECO:0000256" key="5">
    <source>
        <dbReference type="HAMAP-Rule" id="MF_01928"/>
    </source>
</evidence>
<dbReference type="Proteomes" id="UP000243524">
    <property type="component" value="Unassembled WGS sequence"/>
</dbReference>
<comment type="subunit">
    <text evidence="5 6">Homodimer.</text>
</comment>
<feature type="binding site" evidence="5">
    <location>
        <position position="213"/>
    </location>
    <ligand>
        <name>ATP</name>
        <dbReference type="ChEBI" id="CHEBI:30616"/>
    </ligand>
</feature>
<dbReference type="Pfam" id="PF02222">
    <property type="entry name" value="ATP-grasp"/>
    <property type="match status" value="1"/>
</dbReference>
<dbReference type="GO" id="GO:0006189">
    <property type="term" value="P:'de novo' IMP biosynthetic process"/>
    <property type="evidence" value="ECO:0007669"/>
    <property type="project" value="UniProtKB-UniRule"/>
</dbReference>
<feature type="binding site" evidence="5">
    <location>
        <position position="190"/>
    </location>
    <ligand>
        <name>ATP</name>
        <dbReference type="ChEBI" id="CHEBI:30616"/>
    </ligand>
</feature>
<comment type="pathway">
    <text evidence="5 6">Purine metabolism; IMP biosynthesis via de novo pathway; 5-amino-1-(5-phospho-D-ribosyl)imidazole-4-carboxylate from 5-amino-1-(5-phospho-D-ribosyl)imidazole (N5-CAIR route): step 1/2.</text>
</comment>
<dbReference type="GO" id="GO:0034028">
    <property type="term" value="F:5-(carboxyamino)imidazole ribonucleotide synthase activity"/>
    <property type="evidence" value="ECO:0007669"/>
    <property type="project" value="UniProtKB-UniRule"/>
</dbReference>
<evidence type="ECO:0000313" key="9">
    <source>
        <dbReference type="Proteomes" id="UP000243524"/>
    </source>
</evidence>
<dbReference type="InterPro" id="IPR003135">
    <property type="entry name" value="ATP-grasp_carboxylate-amine"/>
</dbReference>
<evidence type="ECO:0000256" key="3">
    <source>
        <dbReference type="ARBA" id="ARBA00022755"/>
    </source>
</evidence>
<feature type="binding site" evidence="5">
    <location>
        <begin position="152"/>
        <end position="158"/>
    </location>
    <ligand>
        <name>ATP</name>
        <dbReference type="ChEBI" id="CHEBI:30616"/>
    </ligand>
</feature>
<dbReference type="PANTHER" id="PTHR11609">
    <property type="entry name" value="PURINE BIOSYNTHESIS PROTEIN 6/7, PUR6/7"/>
    <property type="match status" value="1"/>
</dbReference>
<dbReference type="InterPro" id="IPR011054">
    <property type="entry name" value="Rudment_hybrid_motif"/>
</dbReference>
<protein>
    <recommendedName>
        <fullName evidence="5 6">N5-carboxyaminoimidazole ribonucleotide synthase</fullName>
        <shortName evidence="5 6">N5-CAIR synthase</shortName>
        <ecNumber evidence="5 6">6.3.4.18</ecNumber>
    </recommendedName>
    <alternativeName>
        <fullName evidence="5 6">5-(carboxyamino)imidazole ribonucleotide synthetase</fullName>
    </alternativeName>
</protein>
<dbReference type="GO" id="GO:0046872">
    <property type="term" value="F:metal ion binding"/>
    <property type="evidence" value="ECO:0007669"/>
    <property type="project" value="InterPro"/>
</dbReference>
<feature type="binding site" evidence="5">
    <location>
        <position position="107"/>
    </location>
    <ligand>
        <name>ATP</name>
        <dbReference type="ChEBI" id="CHEBI:30616"/>
    </ligand>
</feature>
<dbReference type="InterPro" id="IPR054350">
    <property type="entry name" value="PurT/PurK_preATP-grasp"/>
</dbReference>
<feature type="binding site" evidence="5">
    <location>
        <begin position="267"/>
        <end position="268"/>
    </location>
    <ligand>
        <name>ATP</name>
        <dbReference type="ChEBI" id="CHEBI:30616"/>
    </ligand>
</feature>